<sequence length="80" mass="9090">MKRHAMSKYFGNGAGHVLRQHNSAVLLFSWRGRPAGTARYVERVNRYTRDGVEYSSLAALLRAVEDEHTQTQPQERSSGE</sequence>
<accession>A0AAE7TI40</accession>
<organism evidence="1 2">
    <name type="scientific">Bradyrhizobium arachidis</name>
    <dbReference type="NCBI Taxonomy" id="858423"/>
    <lineage>
        <taxon>Bacteria</taxon>
        <taxon>Pseudomonadati</taxon>
        <taxon>Pseudomonadota</taxon>
        <taxon>Alphaproteobacteria</taxon>
        <taxon>Hyphomicrobiales</taxon>
        <taxon>Nitrobacteraceae</taxon>
        <taxon>Bradyrhizobium</taxon>
    </lineage>
</organism>
<gene>
    <name evidence="1" type="ORF">WN72_23175</name>
</gene>
<reference evidence="1 2" key="1">
    <citation type="submission" date="2018-06" db="EMBL/GenBank/DDBJ databases">
        <title>Comparative genomics of Bradyrhizobium nodulating Arachidis hypogaea.</title>
        <authorList>
            <person name="Li Y."/>
        </authorList>
    </citation>
    <scope>NUCLEOTIDE SEQUENCE [LARGE SCALE GENOMIC DNA]</scope>
    <source>
        <strain evidence="1 2">CCBAU 051107</strain>
    </source>
</reference>
<protein>
    <submittedName>
        <fullName evidence="1">Uncharacterized protein</fullName>
    </submittedName>
</protein>
<dbReference type="KEGG" id="barh:WN72_23175"/>
<name>A0AAE7TI40_9BRAD</name>
<proteinExistence type="predicted"/>
<evidence type="ECO:0000313" key="1">
    <source>
        <dbReference type="EMBL" id="QOZ68904.1"/>
    </source>
</evidence>
<evidence type="ECO:0000313" key="2">
    <source>
        <dbReference type="Proteomes" id="UP000594015"/>
    </source>
</evidence>
<dbReference type="Proteomes" id="UP000594015">
    <property type="component" value="Chromosome"/>
</dbReference>
<dbReference type="EMBL" id="CP030050">
    <property type="protein sequence ID" value="QOZ68904.1"/>
    <property type="molecule type" value="Genomic_DNA"/>
</dbReference>
<dbReference type="AlphaFoldDB" id="A0AAE7TI40"/>